<keyword evidence="2" id="KW-1185">Reference proteome</keyword>
<evidence type="ECO:0000313" key="2">
    <source>
        <dbReference type="Proteomes" id="UP000823775"/>
    </source>
</evidence>
<name>A0ABS8RNE0_DATST</name>
<comment type="caution">
    <text evidence="1">The sequence shown here is derived from an EMBL/GenBank/DDBJ whole genome shotgun (WGS) entry which is preliminary data.</text>
</comment>
<organism evidence="1 2">
    <name type="scientific">Datura stramonium</name>
    <name type="common">Jimsonweed</name>
    <name type="synonym">Common thornapple</name>
    <dbReference type="NCBI Taxonomy" id="4076"/>
    <lineage>
        <taxon>Eukaryota</taxon>
        <taxon>Viridiplantae</taxon>
        <taxon>Streptophyta</taxon>
        <taxon>Embryophyta</taxon>
        <taxon>Tracheophyta</taxon>
        <taxon>Spermatophyta</taxon>
        <taxon>Magnoliopsida</taxon>
        <taxon>eudicotyledons</taxon>
        <taxon>Gunneridae</taxon>
        <taxon>Pentapetalae</taxon>
        <taxon>asterids</taxon>
        <taxon>lamiids</taxon>
        <taxon>Solanales</taxon>
        <taxon>Solanaceae</taxon>
        <taxon>Solanoideae</taxon>
        <taxon>Datureae</taxon>
        <taxon>Datura</taxon>
    </lineage>
</organism>
<accession>A0ABS8RNE0</accession>
<reference evidence="1 2" key="1">
    <citation type="journal article" date="2021" name="BMC Genomics">
        <title>Datura genome reveals duplications of psychoactive alkaloid biosynthetic genes and high mutation rate following tissue culture.</title>
        <authorList>
            <person name="Rajewski A."/>
            <person name="Carter-House D."/>
            <person name="Stajich J."/>
            <person name="Litt A."/>
        </authorList>
    </citation>
    <scope>NUCLEOTIDE SEQUENCE [LARGE SCALE GENOMIC DNA]</scope>
    <source>
        <strain evidence="1">AR-01</strain>
    </source>
</reference>
<dbReference type="EMBL" id="JACEIK010000052">
    <property type="protein sequence ID" value="MCD7448078.1"/>
    <property type="molecule type" value="Genomic_DNA"/>
</dbReference>
<dbReference type="Proteomes" id="UP000823775">
    <property type="component" value="Unassembled WGS sequence"/>
</dbReference>
<gene>
    <name evidence="1" type="ORF">HAX54_038172</name>
</gene>
<proteinExistence type="predicted"/>
<evidence type="ECO:0000313" key="1">
    <source>
        <dbReference type="EMBL" id="MCD7448078.1"/>
    </source>
</evidence>
<protein>
    <submittedName>
        <fullName evidence="1">Uncharacterized protein</fullName>
    </submittedName>
</protein>
<sequence length="165" mass="18630">MMRSTACGGNSYNFFCTFSTDLLLENRVDSEVKEAKYIPVEEVISLRGEGVVVIREGRRRLHCGRWRVVVVGRWWRRRLWRRRFVSRAGGGEGDGGRRRLVVVVVEEMATEVVVTCSSMVEEEKAMMVEEICSSRAVERDGDGGWWETCSSRVKEGDGYGGGGDL</sequence>